<keyword evidence="4" id="KW-1003">Cell membrane</keyword>
<dbReference type="Proteomes" id="UP000029492">
    <property type="component" value="Chromosome"/>
</dbReference>
<gene>
    <name evidence="9" type="ORF">MOC_4087</name>
</gene>
<evidence type="ECO:0000256" key="7">
    <source>
        <dbReference type="ARBA" id="ARBA00023136"/>
    </source>
</evidence>
<dbReference type="PANTHER" id="PTHR21716:SF53">
    <property type="entry name" value="PERMEASE PERM-RELATED"/>
    <property type="match status" value="1"/>
</dbReference>
<feature type="transmembrane region" description="Helical" evidence="8">
    <location>
        <begin position="15"/>
        <end position="34"/>
    </location>
</feature>
<proteinExistence type="inferred from homology"/>
<accession>A0A089NWU1</accession>
<reference evidence="9 10" key="1">
    <citation type="journal article" date="2014" name="PLoS ONE">
        <title>Genome Information of Methylobacterium oryzae, a Plant-Probiotic Methylotroph in the Phyllosphere.</title>
        <authorList>
            <person name="Kwak M.J."/>
            <person name="Jeong H."/>
            <person name="Madhaiyan M."/>
            <person name="Lee Y."/>
            <person name="Sa T.M."/>
            <person name="Oh T.K."/>
            <person name="Kim J.F."/>
        </authorList>
    </citation>
    <scope>NUCLEOTIDE SEQUENCE [LARGE SCALE GENOMIC DNA]</scope>
    <source>
        <strain evidence="9 10">CBMB20</strain>
    </source>
</reference>
<evidence type="ECO:0000313" key="9">
    <source>
        <dbReference type="EMBL" id="AIQ91842.1"/>
    </source>
</evidence>
<dbReference type="HOGENOM" id="CLU_021513_0_0_5"/>
<keyword evidence="6 8" id="KW-1133">Transmembrane helix</keyword>
<dbReference type="InterPro" id="IPR002549">
    <property type="entry name" value="AI-2E-like"/>
</dbReference>
<dbReference type="eggNOG" id="COG0628">
    <property type="taxonomic scope" value="Bacteria"/>
</dbReference>
<feature type="transmembrane region" description="Helical" evidence="8">
    <location>
        <begin position="70"/>
        <end position="91"/>
    </location>
</feature>
<feature type="transmembrane region" description="Helical" evidence="8">
    <location>
        <begin position="264"/>
        <end position="290"/>
    </location>
</feature>
<feature type="transmembrane region" description="Helical" evidence="8">
    <location>
        <begin position="297"/>
        <end position="319"/>
    </location>
</feature>
<protein>
    <submittedName>
        <fullName evidence="9">Protein of unassigned function</fullName>
    </submittedName>
</protein>
<keyword evidence="5 8" id="KW-0812">Transmembrane</keyword>
<sequence length="657" mass="70305">MSEDPVTAQRLRQGLPVFVALASILLVVATLAALYLGREILVPVTLAILLSFVLVPAVRVLRRLRVPRAPAVLLVVVIVFGALFGIGSLIASEASQLASDLPRYTQVMRTKIKDLRGATAGTGTLSRIVDMVQDLSATLQPPPAAEVRGEPGSRTHPLTVELTPARASVVDTLQTFAGPILHPLATTGLILIFTIFILLQREDLRNRAIRLAGGSGDLRRTTAAIDDATSRLSRFFLAQLALNIAFGLVIGFGLWMIGVPSPTLFGVLAAILRFVPYIGAAISALLPLILAAAVDPGWGMVIATAVLFLVVEPICGHVVEPLLYGHSTGLSPVAVILAATIWTFLWGPIGLVLATPLTVCLVVLGRHVERLWYLDVLLGDQPALSPPEIFYQRMLAGDPVEAIDQGWQFLKERALVTYYDEVALAGLLLAQEDLSRGTLDRERQAEVGAAIRTVVDRLGTAPMTRRSRRGSGRGPDTETAAALAAIGPDRQVAGIVLEREDLAPNWRSETPVLCVSSRGPFDEAATLMLSQILARHGLASQILSMAAIRAGERPDNPEGLALICFSYLEPVSLSQIRFTVRQARAAVPGVRILVGFWRERDPATLERLRRATSADFLVTSLNEALSAVLGACQESAPTRLVPAPVTARSSSAQPAVA</sequence>
<evidence type="ECO:0000256" key="1">
    <source>
        <dbReference type="ARBA" id="ARBA00004651"/>
    </source>
</evidence>
<name>A0A089NWU1_9HYPH</name>
<dbReference type="AlphaFoldDB" id="A0A089NWU1"/>
<dbReference type="RefSeq" id="WP_043758898.1">
    <property type="nucleotide sequence ID" value="NZ_CP003811.1"/>
</dbReference>
<evidence type="ECO:0000256" key="5">
    <source>
        <dbReference type="ARBA" id="ARBA00022692"/>
    </source>
</evidence>
<keyword evidence="7 8" id="KW-0472">Membrane</keyword>
<dbReference type="Pfam" id="PF01594">
    <property type="entry name" value="AI-2E_transport"/>
    <property type="match status" value="2"/>
</dbReference>
<dbReference type="EMBL" id="CP003811">
    <property type="protein sequence ID" value="AIQ91842.1"/>
    <property type="molecule type" value="Genomic_DNA"/>
</dbReference>
<evidence type="ECO:0000313" key="10">
    <source>
        <dbReference type="Proteomes" id="UP000029492"/>
    </source>
</evidence>
<evidence type="ECO:0000256" key="3">
    <source>
        <dbReference type="ARBA" id="ARBA00022448"/>
    </source>
</evidence>
<evidence type="ECO:0000256" key="2">
    <source>
        <dbReference type="ARBA" id="ARBA00009773"/>
    </source>
</evidence>
<evidence type="ECO:0000256" key="6">
    <source>
        <dbReference type="ARBA" id="ARBA00022989"/>
    </source>
</evidence>
<dbReference type="STRING" id="693986.MOC_4087"/>
<comment type="similarity">
    <text evidence="2">Belongs to the autoinducer-2 exporter (AI-2E) (TC 2.A.86) family.</text>
</comment>
<comment type="subcellular location">
    <subcellularLocation>
        <location evidence="1">Cell membrane</location>
        <topology evidence="1">Multi-pass membrane protein</topology>
    </subcellularLocation>
</comment>
<evidence type="ECO:0000256" key="8">
    <source>
        <dbReference type="SAM" id="Phobius"/>
    </source>
</evidence>
<feature type="transmembrane region" description="Helical" evidence="8">
    <location>
        <begin position="339"/>
        <end position="364"/>
    </location>
</feature>
<feature type="transmembrane region" description="Helical" evidence="8">
    <location>
        <begin position="180"/>
        <end position="199"/>
    </location>
</feature>
<dbReference type="KEGG" id="mor:MOC_4087"/>
<keyword evidence="3" id="KW-0813">Transport</keyword>
<organism evidence="9 10">
    <name type="scientific">Methylobacterium oryzae CBMB20</name>
    <dbReference type="NCBI Taxonomy" id="693986"/>
    <lineage>
        <taxon>Bacteria</taxon>
        <taxon>Pseudomonadati</taxon>
        <taxon>Pseudomonadota</taxon>
        <taxon>Alphaproteobacteria</taxon>
        <taxon>Hyphomicrobiales</taxon>
        <taxon>Methylobacteriaceae</taxon>
        <taxon>Methylobacterium</taxon>
    </lineage>
</organism>
<feature type="transmembrane region" description="Helical" evidence="8">
    <location>
        <begin position="40"/>
        <end position="58"/>
    </location>
</feature>
<dbReference type="GO" id="GO:0005886">
    <property type="term" value="C:plasma membrane"/>
    <property type="evidence" value="ECO:0007669"/>
    <property type="project" value="UniProtKB-SubCell"/>
</dbReference>
<keyword evidence="10" id="KW-1185">Reference proteome</keyword>
<dbReference type="PANTHER" id="PTHR21716">
    <property type="entry name" value="TRANSMEMBRANE PROTEIN"/>
    <property type="match status" value="1"/>
</dbReference>
<feature type="transmembrane region" description="Helical" evidence="8">
    <location>
        <begin position="240"/>
        <end position="258"/>
    </location>
</feature>
<evidence type="ECO:0000256" key="4">
    <source>
        <dbReference type="ARBA" id="ARBA00022475"/>
    </source>
</evidence>